<dbReference type="GeneID" id="83609184"/>
<sequence>MTDKTRARIADICAGLVALLVAFLAKEPGWNMHNGLMWFAVFAATYVALRLSFMLPGIIKGVRQAKDD</sequence>
<evidence type="ECO:0000313" key="2">
    <source>
        <dbReference type="EMBL" id="MDE1656952.1"/>
    </source>
</evidence>
<organism evidence="2 3">
    <name type="scientific">Actinotignum sanguinis</name>
    <dbReference type="NCBI Taxonomy" id="1445614"/>
    <lineage>
        <taxon>Bacteria</taxon>
        <taxon>Bacillati</taxon>
        <taxon>Actinomycetota</taxon>
        <taxon>Actinomycetes</taxon>
        <taxon>Actinomycetales</taxon>
        <taxon>Actinomycetaceae</taxon>
        <taxon>Actinotignum</taxon>
    </lineage>
</organism>
<accession>A0ABT5V7K9</accession>
<evidence type="ECO:0000256" key="1">
    <source>
        <dbReference type="SAM" id="Phobius"/>
    </source>
</evidence>
<name>A0ABT5V7K9_9ACTO</name>
<comment type="caution">
    <text evidence="2">The sequence shown here is derived from an EMBL/GenBank/DDBJ whole genome shotgun (WGS) entry which is preliminary data.</text>
</comment>
<keyword evidence="3" id="KW-1185">Reference proteome</keyword>
<evidence type="ECO:0000313" key="3">
    <source>
        <dbReference type="Proteomes" id="UP001219297"/>
    </source>
</evidence>
<feature type="transmembrane region" description="Helical" evidence="1">
    <location>
        <begin position="37"/>
        <end position="59"/>
    </location>
</feature>
<feature type="transmembrane region" description="Helical" evidence="1">
    <location>
        <begin position="7"/>
        <end position="25"/>
    </location>
</feature>
<keyword evidence="1" id="KW-0472">Membrane</keyword>
<proteinExistence type="predicted"/>
<protein>
    <submittedName>
        <fullName evidence="2">Uncharacterized protein</fullName>
    </submittedName>
</protein>
<reference evidence="2 3" key="1">
    <citation type="submission" date="2023-02" db="EMBL/GenBank/DDBJ databases">
        <title>Defining the Infant Male Urobiome and Moving Towards Mechanisms in Urobiome Research.</title>
        <authorList>
            <person name="Reasoner S."/>
            <person name="Flores V."/>
            <person name="Van Horn G."/>
            <person name="Morales G."/>
            <person name="Peard L."/>
            <person name="Abelson B."/>
            <person name="Manuel C."/>
            <person name="Lee J."/>
            <person name="Baker B."/>
            <person name="Williams T."/>
            <person name="Schmitz J."/>
            <person name="Clayton D."/>
            <person name="Hadjifrangiskou M."/>
        </authorList>
    </citation>
    <scope>NUCLEOTIDE SEQUENCE [LARGE SCALE GENOMIC DNA]</scope>
    <source>
        <strain evidence="2 3">AS1053</strain>
    </source>
</reference>
<dbReference type="Proteomes" id="UP001219297">
    <property type="component" value="Unassembled WGS sequence"/>
</dbReference>
<gene>
    <name evidence="2" type="ORF">PWJ81_07705</name>
</gene>
<keyword evidence="1" id="KW-0812">Transmembrane</keyword>
<keyword evidence="1" id="KW-1133">Transmembrane helix</keyword>
<dbReference type="RefSeq" id="WP_274734297.1">
    <property type="nucleotide sequence ID" value="NZ_CAMXYX010000036.1"/>
</dbReference>
<dbReference type="EMBL" id="JARBHI010000019">
    <property type="protein sequence ID" value="MDE1656952.1"/>
    <property type="molecule type" value="Genomic_DNA"/>
</dbReference>